<dbReference type="RefSeq" id="WP_379714180.1">
    <property type="nucleotide sequence ID" value="NZ_JBHTBS010000008.1"/>
</dbReference>
<name>A0ABW2LAM9_9BACT</name>
<evidence type="ECO:0000256" key="1">
    <source>
        <dbReference type="SAM" id="SignalP"/>
    </source>
</evidence>
<organism evidence="2 3">
    <name type="scientific">Haloferula chungangensis</name>
    <dbReference type="NCBI Taxonomy" id="1048331"/>
    <lineage>
        <taxon>Bacteria</taxon>
        <taxon>Pseudomonadati</taxon>
        <taxon>Verrucomicrobiota</taxon>
        <taxon>Verrucomicrobiia</taxon>
        <taxon>Verrucomicrobiales</taxon>
        <taxon>Verrucomicrobiaceae</taxon>
        <taxon>Haloferula</taxon>
    </lineage>
</organism>
<feature type="chain" id="PRO_5047422391" description="Transporter" evidence="1">
    <location>
        <begin position="22"/>
        <end position="299"/>
    </location>
</feature>
<evidence type="ECO:0000313" key="3">
    <source>
        <dbReference type="Proteomes" id="UP001596472"/>
    </source>
</evidence>
<accession>A0ABW2LAM9</accession>
<proteinExistence type="predicted"/>
<dbReference type="Proteomes" id="UP001596472">
    <property type="component" value="Unassembled WGS sequence"/>
</dbReference>
<dbReference type="EMBL" id="JBHTBS010000008">
    <property type="protein sequence ID" value="MFC7338630.1"/>
    <property type="molecule type" value="Genomic_DNA"/>
</dbReference>
<comment type="caution">
    <text evidence="2">The sequence shown here is derived from an EMBL/GenBank/DDBJ whole genome shotgun (WGS) entry which is preliminary data.</text>
</comment>
<reference evidence="3" key="1">
    <citation type="journal article" date="2019" name="Int. J. Syst. Evol. Microbiol.">
        <title>The Global Catalogue of Microorganisms (GCM) 10K type strain sequencing project: providing services to taxonomists for standard genome sequencing and annotation.</title>
        <authorList>
            <consortium name="The Broad Institute Genomics Platform"/>
            <consortium name="The Broad Institute Genome Sequencing Center for Infectious Disease"/>
            <person name="Wu L."/>
            <person name="Ma J."/>
        </authorList>
    </citation>
    <scope>NUCLEOTIDE SEQUENCE [LARGE SCALE GENOMIC DNA]</scope>
    <source>
        <strain evidence="3">CGMCC 4.1467</strain>
    </source>
</reference>
<protein>
    <recommendedName>
        <fullName evidence="4">Transporter</fullName>
    </recommendedName>
</protein>
<gene>
    <name evidence="2" type="ORF">ACFQY0_15650</name>
</gene>
<keyword evidence="3" id="KW-1185">Reference proteome</keyword>
<keyword evidence="1" id="KW-0732">Signal</keyword>
<feature type="signal peptide" evidence="1">
    <location>
        <begin position="1"/>
        <end position="21"/>
    </location>
</feature>
<evidence type="ECO:0008006" key="4">
    <source>
        <dbReference type="Google" id="ProtNLM"/>
    </source>
</evidence>
<evidence type="ECO:0000313" key="2">
    <source>
        <dbReference type="EMBL" id="MFC7338630.1"/>
    </source>
</evidence>
<sequence length="299" mass="32816">MKIIFPIVPLLGLATFGVTSAETSRDTPGELTVDVVEETESPSSLDANEIAQKLANPNTPLATLTLRNQWIRWGGDLPGADGLESGVFEFQPVFPFPIDDITTVSFRPAFSYLVDQPYYDAASGRVESRSGFSDMGFDLGYGVTTESGFLARVGMSGSVPIGAEHLSSETWALGPEFLVGYKNEHGLFGFFPSHLWDISGPATINRTTLQPLVVFLPGKAWAFGSSPIISYNWEAEEWTLPLQLFASKTVKFGEVPVRLGLEMNYFLDQPDGLGEEWMIAFNFTPVFPNIFAQWFSGSD</sequence>